<reference evidence="1" key="1">
    <citation type="submission" date="2020-03" db="EMBL/GenBank/DDBJ databases">
        <title>The deep terrestrial virosphere.</title>
        <authorList>
            <person name="Holmfeldt K."/>
            <person name="Nilsson E."/>
            <person name="Simone D."/>
            <person name="Lopez-Fernandez M."/>
            <person name="Wu X."/>
            <person name="de Brujin I."/>
            <person name="Lundin D."/>
            <person name="Andersson A."/>
            <person name="Bertilsson S."/>
            <person name="Dopson M."/>
        </authorList>
    </citation>
    <scope>NUCLEOTIDE SEQUENCE</scope>
    <source>
        <strain evidence="1">MM415B03272</strain>
    </source>
</reference>
<evidence type="ECO:0000313" key="1">
    <source>
        <dbReference type="EMBL" id="QJA91706.1"/>
    </source>
</evidence>
<protein>
    <submittedName>
        <fullName evidence="1">Uncharacterized protein</fullName>
    </submittedName>
</protein>
<accession>A0A6M3L9X9</accession>
<sequence>MMVDTVLEGCEIICIGERDTDLIACPLSREGQLSCLQYRQYQAGVKEVVEWVESISCNQEDEVDGQRFLLLVMQISTAKWQAKLKEWGIEC</sequence>
<gene>
    <name evidence="1" type="ORF">MM415B03272_0012</name>
</gene>
<name>A0A6M3L9X9_9ZZZZ</name>
<dbReference type="EMBL" id="MT143007">
    <property type="protein sequence ID" value="QJA91706.1"/>
    <property type="molecule type" value="Genomic_DNA"/>
</dbReference>
<proteinExistence type="predicted"/>
<organism evidence="1">
    <name type="scientific">viral metagenome</name>
    <dbReference type="NCBI Taxonomy" id="1070528"/>
    <lineage>
        <taxon>unclassified sequences</taxon>
        <taxon>metagenomes</taxon>
        <taxon>organismal metagenomes</taxon>
    </lineage>
</organism>
<dbReference type="AlphaFoldDB" id="A0A6M3L9X9"/>